<name>A0A9Q0RXP3_9DIPT</name>
<feature type="chain" id="PRO_5040431069" evidence="5">
    <location>
        <begin position="22"/>
        <end position="639"/>
    </location>
</feature>
<keyword evidence="5" id="KW-0732">Signal</keyword>
<dbReference type="GO" id="GO:0016614">
    <property type="term" value="F:oxidoreductase activity, acting on CH-OH group of donors"/>
    <property type="evidence" value="ECO:0007669"/>
    <property type="project" value="InterPro"/>
</dbReference>
<organism evidence="8 9">
    <name type="scientific">Pseudolycoriella hygida</name>
    <dbReference type="NCBI Taxonomy" id="35572"/>
    <lineage>
        <taxon>Eukaryota</taxon>
        <taxon>Metazoa</taxon>
        <taxon>Ecdysozoa</taxon>
        <taxon>Arthropoda</taxon>
        <taxon>Hexapoda</taxon>
        <taxon>Insecta</taxon>
        <taxon>Pterygota</taxon>
        <taxon>Neoptera</taxon>
        <taxon>Endopterygota</taxon>
        <taxon>Diptera</taxon>
        <taxon>Nematocera</taxon>
        <taxon>Sciaroidea</taxon>
        <taxon>Sciaridae</taxon>
        <taxon>Pseudolycoriella</taxon>
    </lineage>
</organism>
<sequence length="639" mass="71255">MASIRVPTVLLLISLSVPCKTQLRLMQFLYEMTNRFNGSIPDTNQYLPAYDFIIIGSGSGGSVMANRLSEVKDWKILLLEVGDEENFLTDVPLTPGVTQVSRFNWGYKTEKQTGACTALKGGVCNWPKGRAVGGTSVINFMLYQRGHRKDFDGWAAAGNDGWSYDEVLPYFLKSEKVDPMLEGMEKEFHGTNGYLNVENARFKTPLVDAFLEAGKEFGYQNSDPNGESLVGFSRAQATLRNGRRCSAAKAFIRPAMHRTNLHISMKSWVTKIIVDPVTKTATAVEFLKNKKRYRVRTRKEVILSAGTIASPQLLMLSGIGPREHLRNLNIPVIQDLKVGYNLQDHVTFNGLDFLVDRPVTINERNVQNPVHVLDYVFRGVGPYTIPGGAEGLAFVKTSNSTFAADYPDIEIVLGAGGLSGDTSGTLRNILGITDEFYNKVYKNIMGKNTFELVPVLMRPRSRGRLSLKSTNPFHWPRLEPNFYTDRNDLVTLIEGIRLVGQSSCMICPLGPVSFYFFQCLQIAKTRRFRELGTRFHTAPFPGCEIHPFGSDEYWECCIRKYASSLQHQVGTCKMGPSYDLDAVVNPQLQVHGVPNLRVVDGSVIPVIPAAHTNAAIFMIGEKGADMVKEFWKYRGNGIS</sequence>
<dbReference type="PIRSF" id="PIRSF000137">
    <property type="entry name" value="Alcohol_oxidase"/>
    <property type="match status" value="1"/>
</dbReference>
<feature type="binding site" evidence="3">
    <location>
        <position position="269"/>
    </location>
    <ligand>
        <name>FAD</name>
        <dbReference type="ChEBI" id="CHEBI:57692"/>
    </ligand>
</feature>
<dbReference type="EMBL" id="WJQU01000004">
    <property type="protein sequence ID" value="KAJ6636113.1"/>
    <property type="molecule type" value="Genomic_DNA"/>
</dbReference>
<dbReference type="SUPFAM" id="SSF54373">
    <property type="entry name" value="FAD-linked reductases, C-terminal domain"/>
    <property type="match status" value="1"/>
</dbReference>
<dbReference type="InterPro" id="IPR007867">
    <property type="entry name" value="GMC_OxRtase_C"/>
</dbReference>
<accession>A0A9Q0RXP3</accession>
<feature type="domain" description="Glucose-methanol-choline oxidoreductase N-terminal" evidence="7">
    <location>
        <begin position="306"/>
        <end position="320"/>
    </location>
</feature>
<dbReference type="Gene3D" id="3.30.560.10">
    <property type="entry name" value="Glucose Oxidase, domain 3"/>
    <property type="match status" value="1"/>
</dbReference>
<dbReference type="InterPro" id="IPR000172">
    <property type="entry name" value="GMC_OxRdtase_N"/>
</dbReference>
<feature type="active site" description="Proton acceptor" evidence="2">
    <location>
        <position position="611"/>
    </location>
</feature>
<dbReference type="PANTHER" id="PTHR11552">
    <property type="entry name" value="GLUCOSE-METHANOL-CHOLINE GMC OXIDOREDUCTASE"/>
    <property type="match status" value="1"/>
</dbReference>
<dbReference type="Gene3D" id="3.50.50.60">
    <property type="entry name" value="FAD/NAD(P)-binding domain"/>
    <property type="match status" value="1"/>
</dbReference>
<feature type="binding site" evidence="3">
    <location>
        <position position="135"/>
    </location>
    <ligand>
        <name>FAD</name>
        <dbReference type="ChEBI" id="CHEBI:57692"/>
    </ligand>
</feature>
<dbReference type="GO" id="GO:0050660">
    <property type="term" value="F:flavin adenine dinucleotide binding"/>
    <property type="evidence" value="ECO:0007669"/>
    <property type="project" value="InterPro"/>
</dbReference>
<protein>
    <submittedName>
        <fullName evidence="8">Glucose dehydrogenase [FAD, quinone]</fullName>
    </submittedName>
</protein>
<dbReference type="InterPro" id="IPR012132">
    <property type="entry name" value="GMC_OxRdtase"/>
</dbReference>
<dbReference type="Pfam" id="PF05199">
    <property type="entry name" value="GMC_oxred_C"/>
    <property type="match status" value="1"/>
</dbReference>
<feature type="active site" description="Proton donor" evidence="2">
    <location>
        <position position="567"/>
    </location>
</feature>
<evidence type="ECO:0000313" key="9">
    <source>
        <dbReference type="Proteomes" id="UP001151699"/>
    </source>
</evidence>
<dbReference type="PROSITE" id="PS00623">
    <property type="entry name" value="GMC_OXRED_1"/>
    <property type="match status" value="1"/>
</dbReference>
<comment type="cofactor">
    <cofactor evidence="3">
        <name>FAD</name>
        <dbReference type="ChEBI" id="CHEBI:57692"/>
    </cofactor>
</comment>
<comment type="similarity">
    <text evidence="1 4">Belongs to the GMC oxidoreductase family.</text>
</comment>
<dbReference type="OrthoDB" id="269227at2759"/>
<gene>
    <name evidence="8" type="primary">Gld_20</name>
    <name evidence="8" type="ORF">Bhyg_14700</name>
</gene>
<reference evidence="8" key="1">
    <citation type="submission" date="2022-07" db="EMBL/GenBank/DDBJ databases">
        <authorList>
            <person name="Trinca V."/>
            <person name="Uliana J.V.C."/>
            <person name="Torres T.T."/>
            <person name="Ward R.J."/>
            <person name="Monesi N."/>
        </authorList>
    </citation>
    <scope>NUCLEOTIDE SEQUENCE</scope>
    <source>
        <strain evidence="8">HSMRA1968</strain>
        <tissue evidence="8">Whole embryos</tissue>
    </source>
</reference>
<evidence type="ECO:0000256" key="5">
    <source>
        <dbReference type="SAM" id="SignalP"/>
    </source>
</evidence>
<evidence type="ECO:0000259" key="7">
    <source>
        <dbReference type="PROSITE" id="PS00624"/>
    </source>
</evidence>
<evidence type="ECO:0000259" key="6">
    <source>
        <dbReference type="PROSITE" id="PS00623"/>
    </source>
</evidence>
<feature type="domain" description="Glucose-methanol-choline oxidoreductase N-terminal" evidence="6">
    <location>
        <begin position="129"/>
        <end position="152"/>
    </location>
</feature>
<dbReference type="Pfam" id="PF00732">
    <property type="entry name" value="GMC_oxred_N"/>
    <property type="match status" value="1"/>
</dbReference>
<evidence type="ECO:0000256" key="2">
    <source>
        <dbReference type="PIRSR" id="PIRSR000137-1"/>
    </source>
</evidence>
<dbReference type="AlphaFoldDB" id="A0A9Q0RXP3"/>
<dbReference type="InterPro" id="IPR036188">
    <property type="entry name" value="FAD/NAD-bd_sf"/>
</dbReference>
<evidence type="ECO:0000313" key="8">
    <source>
        <dbReference type="EMBL" id="KAJ6636113.1"/>
    </source>
</evidence>
<keyword evidence="4" id="KW-0285">Flavoprotein</keyword>
<comment type="caution">
    <text evidence="8">The sequence shown here is derived from an EMBL/GenBank/DDBJ whole genome shotgun (WGS) entry which is preliminary data.</text>
</comment>
<proteinExistence type="inferred from homology"/>
<dbReference type="SUPFAM" id="SSF51905">
    <property type="entry name" value="FAD/NAD(P)-binding domain"/>
    <property type="match status" value="1"/>
</dbReference>
<dbReference type="PROSITE" id="PS00624">
    <property type="entry name" value="GMC_OXRED_2"/>
    <property type="match status" value="1"/>
</dbReference>
<feature type="binding site" evidence="3">
    <location>
        <position position="601"/>
    </location>
    <ligand>
        <name>FAD</name>
        <dbReference type="ChEBI" id="CHEBI:57692"/>
    </ligand>
</feature>
<evidence type="ECO:0000256" key="1">
    <source>
        <dbReference type="ARBA" id="ARBA00010790"/>
    </source>
</evidence>
<keyword evidence="3 4" id="KW-0274">FAD</keyword>
<feature type="signal peptide" evidence="5">
    <location>
        <begin position="1"/>
        <end position="21"/>
    </location>
</feature>
<evidence type="ECO:0000256" key="3">
    <source>
        <dbReference type="PIRSR" id="PIRSR000137-2"/>
    </source>
</evidence>
<dbReference type="PANTHER" id="PTHR11552:SF216">
    <property type="entry name" value="GLUCOSE-METHANOL-CHOLINE OXIDOREDUCTASE N-TERMINAL DOMAIN-CONTAINING PROTEIN"/>
    <property type="match status" value="1"/>
</dbReference>
<keyword evidence="9" id="KW-1185">Reference proteome</keyword>
<evidence type="ECO:0000256" key="4">
    <source>
        <dbReference type="RuleBase" id="RU003968"/>
    </source>
</evidence>
<dbReference type="Proteomes" id="UP001151699">
    <property type="component" value="Chromosome C"/>
</dbReference>